<evidence type="ECO:0000313" key="8">
    <source>
        <dbReference type="Proteomes" id="UP000509510"/>
    </source>
</evidence>
<evidence type="ECO:0000259" key="6">
    <source>
        <dbReference type="PROSITE" id="PS50048"/>
    </source>
</evidence>
<dbReference type="OrthoDB" id="4330117at2759"/>
<dbReference type="InterPro" id="IPR036864">
    <property type="entry name" value="Zn2-C6_fun-type_DNA-bd_sf"/>
</dbReference>
<accession>A0A7H8QGV5</accession>
<dbReference type="SUPFAM" id="SSF57701">
    <property type="entry name" value="Zn2/Cys6 DNA-binding domain"/>
    <property type="match status" value="1"/>
</dbReference>
<dbReference type="RefSeq" id="XP_035339348.1">
    <property type="nucleotide sequence ID" value="XM_035483455.1"/>
</dbReference>
<feature type="region of interest" description="Disordered" evidence="5">
    <location>
        <begin position="204"/>
        <end position="223"/>
    </location>
</feature>
<dbReference type="GO" id="GO:0008270">
    <property type="term" value="F:zinc ion binding"/>
    <property type="evidence" value="ECO:0007669"/>
    <property type="project" value="InterPro"/>
</dbReference>
<dbReference type="CDD" id="cd00067">
    <property type="entry name" value="GAL4"/>
    <property type="match status" value="1"/>
</dbReference>
<dbReference type="AlphaFoldDB" id="A0A7H8QGV5"/>
<organism evidence="7 8">
    <name type="scientific">Talaromyces rugulosus</name>
    <name type="common">Penicillium rugulosum</name>
    <dbReference type="NCBI Taxonomy" id="121627"/>
    <lineage>
        <taxon>Eukaryota</taxon>
        <taxon>Fungi</taxon>
        <taxon>Dikarya</taxon>
        <taxon>Ascomycota</taxon>
        <taxon>Pezizomycotina</taxon>
        <taxon>Eurotiomycetes</taxon>
        <taxon>Eurotiomycetidae</taxon>
        <taxon>Eurotiales</taxon>
        <taxon>Trichocomaceae</taxon>
        <taxon>Talaromyces</taxon>
        <taxon>Talaromyces sect. Islandici</taxon>
    </lineage>
</organism>
<evidence type="ECO:0000313" key="7">
    <source>
        <dbReference type="EMBL" id="QKX53169.1"/>
    </source>
</evidence>
<feature type="domain" description="Zn(2)-C6 fungal-type" evidence="6">
    <location>
        <begin position="48"/>
        <end position="77"/>
    </location>
</feature>
<dbReference type="Gene3D" id="4.10.240.10">
    <property type="entry name" value="Zn(2)-C6 fungal-type DNA-binding domain"/>
    <property type="match status" value="1"/>
</dbReference>
<dbReference type="GO" id="GO:0003677">
    <property type="term" value="F:DNA binding"/>
    <property type="evidence" value="ECO:0007669"/>
    <property type="project" value="UniProtKB-KW"/>
</dbReference>
<dbReference type="GO" id="GO:0000981">
    <property type="term" value="F:DNA-binding transcription factor activity, RNA polymerase II-specific"/>
    <property type="evidence" value="ECO:0007669"/>
    <property type="project" value="InterPro"/>
</dbReference>
<dbReference type="InterPro" id="IPR050675">
    <property type="entry name" value="OAF3"/>
</dbReference>
<protein>
    <recommendedName>
        <fullName evidence="6">Zn(2)-C6 fungal-type domain-containing protein</fullName>
    </recommendedName>
</protein>
<evidence type="ECO:0000256" key="5">
    <source>
        <dbReference type="SAM" id="MobiDB-lite"/>
    </source>
</evidence>
<dbReference type="PANTHER" id="PTHR31069">
    <property type="entry name" value="OLEATE-ACTIVATED TRANSCRIPTION FACTOR 1-RELATED"/>
    <property type="match status" value="1"/>
</dbReference>
<dbReference type="PROSITE" id="PS00463">
    <property type="entry name" value="ZN2_CY6_FUNGAL_1"/>
    <property type="match status" value="1"/>
</dbReference>
<dbReference type="PROSITE" id="PS50048">
    <property type="entry name" value="ZN2_CY6_FUNGAL_2"/>
    <property type="match status" value="1"/>
</dbReference>
<evidence type="ECO:0000256" key="4">
    <source>
        <dbReference type="ARBA" id="ARBA00023242"/>
    </source>
</evidence>
<feature type="region of interest" description="Disordered" evidence="5">
    <location>
        <begin position="17"/>
        <end position="39"/>
    </location>
</feature>
<dbReference type="SMART" id="SM00066">
    <property type="entry name" value="GAL4"/>
    <property type="match status" value="1"/>
</dbReference>
<reference evidence="8" key="1">
    <citation type="submission" date="2020-06" db="EMBL/GenBank/DDBJ databases">
        <title>A chromosome-scale genome assembly of Talaromyces rugulosus W13939.</title>
        <authorList>
            <person name="Wang B."/>
            <person name="Guo L."/>
            <person name="Ye K."/>
            <person name="Wang L."/>
        </authorList>
    </citation>
    <scope>NUCLEOTIDE SEQUENCE [LARGE SCALE GENOMIC DNA]</scope>
    <source>
        <strain evidence="8">W13939</strain>
    </source>
</reference>
<evidence type="ECO:0000256" key="3">
    <source>
        <dbReference type="ARBA" id="ARBA00023163"/>
    </source>
</evidence>
<dbReference type="KEGG" id="trg:TRUGW13939_00245"/>
<gene>
    <name evidence="7" type="ORF">TRUGW13939_00245</name>
</gene>
<evidence type="ECO:0000256" key="1">
    <source>
        <dbReference type="ARBA" id="ARBA00023015"/>
    </source>
</evidence>
<keyword evidence="8" id="KW-1185">Reference proteome</keyword>
<dbReference type="GeneID" id="55987760"/>
<sequence>MVSSASVPTQYTLTWDARTSSDTSGSSPAVSPHHRDFGLPSQRRLREACDGCRHSRVRCGGGHPCSRCRTRSMDCHYGFSRRSGRLRASPLREMQPPAPITTPSSTSSSMAAHIREETNTNYNSNTNNNNHINNTRVNNHSTMLDPAAILNPGSQPPVGDLSDNSWLNFSTFMGASSAIDDMNLYPNFTFDVPPTQAFDPPNGHLNHNHNQNQNAFSPPHTPPFTNPPPTTCTCLASQLSCITAMVNYRDLNNVGIDTILNNARETIKALNGQLKCADCTKGTWSFLLTIIILQRLLYMFCSLASCRFVDVKSAKIGIGNYELSDEEDLAHKRMLALSSLKGFEDFVSHFWDAVKKFIRLTETMKSQCKTPLKTDCTNLKWASEGLEYITARLEQIRVTIESDQWRKGQGQACCN</sequence>
<keyword evidence="1" id="KW-0805">Transcription regulation</keyword>
<feature type="compositionally biased region" description="Polar residues" evidence="5">
    <location>
        <begin position="17"/>
        <end position="29"/>
    </location>
</feature>
<name>A0A7H8QGV5_TALRU</name>
<keyword evidence="4" id="KW-0539">Nucleus</keyword>
<keyword evidence="3" id="KW-0804">Transcription</keyword>
<evidence type="ECO:0000256" key="2">
    <source>
        <dbReference type="ARBA" id="ARBA00023125"/>
    </source>
</evidence>
<dbReference type="Pfam" id="PF00172">
    <property type="entry name" value="Zn_clus"/>
    <property type="match status" value="1"/>
</dbReference>
<dbReference type="PANTHER" id="PTHR31069:SF31">
    <property type="entry name" value="MONODICTYPHENONE CLUSTER TRANSCRIPTION FACTOR-RELATED"/>
    <property type="match status" value="1"/>
</dbReference>
<dbReference type="InterPro" id="IPR001138">
    <property type="entry name" value="Zn2Cys6_DnaBD"/>
</dbReference>
<dbReference type="Proteomes" id="UP000509510">
    <property type="component" value="Chromosome I"/>
</dbReference>
<proteinExistence type="predicted"/>
<dbReference type="EMBL" id="CP055898">
    <property type="protein sequence ID" value="QKX53169.1"/>
    <property type="molecule type" value="Genomic_DNA"/>
</dbReference>
<keyword evidence="2" id="KW-0238">DNA-binding</keyword>